<accession>A0A222FJE3</accession>
<name>A0A222FJE3_9GAMM</name>
<dbReference type="PANTHER" id="PTHR47237">
    <property type="entry name" value="SLL0310 PROTEIN"/>
    <property type="match status" value="1"/>
</dbReference>
<evidence type="ECO:0000313" key="3">
    <source>
        <dbReference type="Proteomes" id="UP000202440"/>
    </source>
</evidence>
<dbReference type="RefSeq" id="WP_094060300.1">
    <property type="nucleotide sequence ID" value="NZ_CP022530.1"/>
</dbReference>
<dbReference type="Gene3D" id="3.40.630.90">
    <property type="match status" value="1"/>
</dbReference>
<dbReference type="SUPFAM" id="SSF55729">
    <property type="entry name" value="Acyl-CoA N-acyltransferases (Nat)"/>
    <property type="match status" value="1"/>
</dbReference>
<keyword evidence="3" id="KW-1185">Reference proteome</keyword>
<dbReference type="InterPro" id="IPR052729">
    <property type="entry name" value="Acyl/Acetyltrans_Enzymes"/>
</dbReference>
<feature type="domain" description="N-acetyltransferase" evidence="1">
    <location>
        <begin position="6"/>
        <end position="141"/>
    </location>
</feature>
<dbReference type="PANTHER" id="PTHR47237:SF1">
    <property type="entry name" value="SLL0310 PROTEIN"/>
    <property type="match status" value="1"/>
</dbReference>
<dbReference type="PROSITE" id="PS51186">
    <property type="entry name" value="GNAT"/>
    <property type="match status" value="1"/>
</dbReference>
<organism evidence="2 3">
    <name type="scientific">Bacterioplanes sanyensis</name>
    <dbReference type="NCBI Taxonomy" id="1249553"/>
    <lineage>
        <taxon>Bacteria</taxon>
        <taxon>Pseudomonadati</taxon>
        <taxon>Pseudomonadota</taxon>
        <taxon>Gammaproteobacteria</taxon>
        <taxon>Oceanospirillales</taxon>
        <taxon>Oceanospirillaceae</taxon>
        <taxon>Bacterioplanes</taxon>
    </lineage>
</organism>
<evidence type="ECO:0000259" key="1">
    <source>
        <dbReference type="PROSITE" id="PS51186"/>
    </source>
</evidence>
<dbReference type="Pfam" id="PF00583">
    <property type="entry name" value="Acetyltransf_1"/>
    <property type="match status" value="1"/>
</dbReference>
<dbReference type="Pfam" id="PF18014">
    <property type="entry name" value="Acetyltransf_18"/>
    <property type="match status" value="1"/>
</dbReference>
<dbReference type="Proteomes" id="UP000202440">
    <property type="component" value="Chromosome"/>
</dbReference>
<dbReference type="Gene3D" id="3.40.630.30">
    <property type="match status" value="1"/>
</dbReference>
<dbReference type="AlphaFoldDB" id="A0A222FJE3"/>
<dbReference type="InterPro" id="IPR041496">
    <property type="entry name" value="YitH/HolE_GNAT"/>
</dbReference>
<dbReference type="CDD" id="cd04301">
    <property type="entry name" value="NAT_SF"/>
    <property type="match status" value="1"/>
</dbReference>
<dbReference type="InterPro" id="IPR000182">
    <property type="entry name" value="GNAT_dom"/>
</dbReference>
<reference evidence="2 3" key="1">
    <citation type="submission" date="2017-07" db="EMBL/GenBank/DDBJ databases">
        <title>Annotated genome sequence of Bacterioplanes sanyensis isolated from Red Sea.</title>
        <authorList>
            <person name="Rehman Z.U."/>
        </authorList>
    </citation>
    <scope>NUCLEOTIDE SEQUENCE [LARGE SCALE GENOMIC DNA]</scope>
    <source>
        <strain evidence="2 3">NV9</strain>
    </source>
</reference>
<proteinExistence type="predicted"/>
<dbReference type="InterPro" id="IPR016181">
    <property type="entry name" value="Acyl_CoA_acyltransferase"/>
</dbReference>
<keyword evidence="2" id="KW-0808">Transferase</keyword>
<dbReference type="OrthoDB" id="20916at2"/>
<protein>
    <submittedName>
        <fullName evidence="2">GNAT family N-acetyltransferase</fullName>
    </submittedName>
</protein>
<dbReference type="KEGG" id="bsan:CHH28_10695"/>
<dbReference type="GO" id="GO:0016747">
    <property type="term" value="F:acyltransferase activity, transferring groups other than amino-acyl groups"/>
    <property type="evidence" value="ECO:0007669"/>
    <property type="project" value="InterPro"/>
</dbReference>
<evidence type="ECO:0000313" key="2">
    <source>
        <dbReference type="EMBL" id="ASP39118.1"/>
    </source>
</evidence>
<sequence>MRDPSFTIRTLQADEVAQAIDWAAEEGWNPGLNDAACYLAADSQAFLGGYLGDEMVACLSAVNYDQQFGFIGFYIVKPDYRGQGFGIKLWQAGLQRLHGLNIGLDGVTEQQENYKKSGFKLAYRNIRYQGQGGIPAQKHEAIVPLSTLTFATLTNYDAPFFPTQRTAFLQSWIQHPGATALAMLQAGKPVGYGVIRPCRDGYKIAPLQADTAEYASALFEALAATTTENDAIFIDIPEVNPAALSLVQQHDMQTAFETARMYTGTAPDLPLNRIYGVTSFEIG</sequence>
<dbReference type="EMBL" id="CP022530">
    <property type="protein sequence ID" value="ASP39118.1"/>
    <property type="molecule type" value="Genomic_DNA"/>
</dbReference>
<gene>
    <name evidence="2" type="ORF">CHH28_10695</name>
</gene>